<keyword evidence="1" id="KW-1133">Transmembrane helix</keyword>
<evidence type="ECO:0000313" key="2">
    <source>
        <dbReference type="EMBL" id="SHI08147.1"/>
    </source>
</evidence>
<dbReference type="EMBL" id="FQXV01000007">
    <property type="protein sequence ID" value="SHI08147.1"/>
    <property type="molecule type" value="Genomic_DNA"/>
</dbReference>
<organism evidence="2 3">
    <name type="scientific">Sporobacter termitidis DSM 10068</name>
    <dbReference type="NCBI Taxonomy" id="1123282"/>
    <lineage>
        <taxon>Bacteria</taxon>
        <taxon>Bacillati</taxon>
        <taxon>Bacillota</taxon>
        <taxon>Clostridia</taxon>
        <taxon>Eubacteriales</taxon>
        <taxon>Oscillospiraceae</taxon>
        <taxon>Sporobacter</taxon>
    </lineage>
</organism>
<reference evidence="2 3" key="1">
    <citation type="submission" date="2016-11" db="EMBL/GenBank/DDBJ databases">
        <authorList>
            <person name="Jaros S."/>
            <person name="Januszkiewicz K."/>
            <person name="Wedrychowicz H."/>
        </authorList>
    </citation>
    <scope>NUCLEOTIDE SEQUENCE [LARGE SCALE GENOMIC DNA]</scope>
    <source>
        <strain evidence="2 3">DSM 10068</strain>
    </source>
</reference>
<keyword evidence="1" id="KW-0472">Membrane</keyword>
<evidence type="ECO:0000313" key="3">
    <source>
        <dbReference type="Proteomes" id="UP000183995"/>
    </source>
</evidence>
<evidence type="ECO:0008006" key="4">
    <source>
        <dbReference type="Google" id="ProtNLM"/>
    </source>
</evidence>
<protein>
    <recommendedName>
        <fullName evidence="4">CNNM transmembrane domain-containing protein</fullName>
    </recommendedName>
</protein>
<dbReference type="OrthoDB" id="2111373at2"/>
<feature type="transmembrane region" description="Helical" evidence="1">
    <location>
        <begin position="39"/>
        <end position="64"/>
    </location>
</feature>
<keyword evidence="3" id="KW-1185">Reference proteome</keyword>
<dbReference type="Proteomes" id="UP000183995">
    <property type="component" value="Unassembled WGS sequence"/>
</dbReference>
<proteinExistence type="predicted"/>
<sequence>MKTKTNSRWYVKIIIISMGVSMAFTFASSEILGSAGYVMAFLVLAVFILLGIVFDVVGVAVTAASTAPFHSMAAHKERGAQEALRLIRNAEKVSSVCNDVVGDISGIISGTTSALVVAKLMADLSTGNILIQLVVSALVTGATVGGKAVGKTLAMSNSTRIVLDVGKLVHLKNRIFTKK</sequence>
<evidence type="ECO:0000256" key="1">
    <source>
        <dbReference type="SAM" id="Phobius"/>
    </source>
</evidence>
<dbReference type="AlphaFoldDB" id="A0A1M5Y7V7"/>
<feature type="transmembrane region" description="Helical" evidence="1">
    <location>
        <begin position="9"/>
        <end position="27"/>
    </location>
</feature>
<dbReference type="STRING" id="1123282.SAMN02745823_02325"/>
<name>A0A1M5Y7V7_9FIRM</name>
<keyword evidence="1" id="KW-0812">Transmembrane</keyword>
<accession>A0A1M5Y7V7</accession>
<gene>
    <name evidence="2" type="ORF">SAMN02745823_02325</name>
</gene>
<dbReference type="RefSeq" id="WP_073079058.1">
    <property type="nucleotide sequence ID" value="NZ_FQXV01000007.1"/>
</dbReference>